<reference evidence="8" key="1">
    <citation type="submission" date="2025-08" db="UniProtKB">
        <authorList>
            <consortium name="Ensembl"/>
        </authorList>
    </citation>
    <scope>IDENTIFICATION</scope>
</reference>
<dbReference type="SUPFAM" id="SSF57603">
    <property type="entry name" value="FnI-like domain"/>
    <property type="match status" value="1"/>
</dbReference>
<accession>A0A3Q0RGL3</accession>
<proteinExistence type="predicted"/>
<dbReference type="PANTHER" id="PTHR11339">
    <property type="entry name" value="EXTRACELLULAR MATRIX GLYCOPROTEIN RELATED"/>
    <property type="match status" value="1"/>
</dbReference>
<evidence type="ECO:0000256" key="1">
    <source>
        <dbReference type="ARBA" id="ARBA00022737"/>
    </source>
</evidence>
<dbReference type="SMART" id="SM00216">
    <property type="entry name" value="VWD"/>
    <property type="match status" value="1"/>
</dbReference>
<dbReference type="Proteomes" id="UP000261340">
    <property type="component" value="Unplaced"/>
</dbReference>
<dbReference type="SMART" id="SM00214">
    <property type="entry name" value="VWC"/>
    <property type="match status" value="2"/>
</dbReference>
<evidence type="ECO:0000256" key="4">
    <source>
        <dbReference type="PROSITE-ProRule" id="PRU00039"/>
    </source>
</evidence>
<dbReference type="PANTHER" id="PTHR11339:SF402">
    <property type="entry name" value="VWFD DOMAIN-CONTAINING PROTEIN"/>
    <property type="match status" value="1"/>
</dbReference>
<feature type="domain" description="VWFD" evidence="7">
    <location>
        <begin position="46"/>
        <end position="213"/>
    </location>
</feature>
<feature type="domain" description="VWFC" evidence="6">
    <location>
        <begin position="351"/>
        <end position="420"/>
    </location>
</feature>
<evidence type="ECO:0000313" key="9">
    <source>
        <dbReference type="Proteomes" id="UP000261340"/>
    </source>
</evidence>
<evidence type="ECO:0000259" key="5">
    <source>
        <dbReference type="PROSITE" id="PS01225"/>
    </source>
</evidence>
<keyword evidence="2" id="KW-1015">Disulfide bond</keyword>
<name>A0A3Q0RGL3_AMPCI</name>
<dbReference type="PROSITE" id="PS01225">
    <property type="entry name" value="CTCK_2"/>
    <property type="match status" value="1"/>
</dbReference>
<dbReference type="PROSITE" id="PS50184">
    <property type="entry name" value="VWFC_2"/>
    <property type="match status" value="2"/>
</dbReference>
<reference evidence="8" key="2">
    <citation type="submission" date="2025-09" db="UniProtKB">
        <authorList>
            <consortium name="Ensembl"/>
        </authorList>
    </citation>
    <scope>IDENTIFICATION</scope>
</reference>
<dbReference type="GeneTree" id="ENSGT00940000163235"/>
<dbReference type="InterPro" id="IPR001846">
    <property type="entry name" value="VWF_type-D"/>
</dbReference>
<dbReference type="SMART" id="SM00041">
    <property type="entry name" value="CT"/>
    <property type="match status" value="1"/>
</dbReference>
<evidence type="ECO:0000259" key="7">
    <source>
        <dbReference type="PROSITE" id="PS51233"/>
    </source>
</evidence>
<evidence type="ECO:0000313" key="8">
    <source>
        <dbReference type="Ensembl" id="ENSACIP00000011414.1"/>
    </source>
</evidence>
<sequence length="695" mass="77426">MAKCIGNNQFEIVPYECPPIKNITCSNGKKPILVYDKCCQVYACDCECEGWEGHYITFDGFYYTHQGQCTYVLMEEIKKHNLRIYIDNSFCDSTEDVSFFKLTNHNLTGRVDLEALKNGERLKLPYSQHSLKIINSGSDLFLEIPQQEVIIKFGRSGFRVTLPYFGNNTQGHCGTCNNNQADDCMLPNGQLVKSCAMMAENWLAKDIGQHKCTASLIVPTSEPIPCMTDSMCELLKSSLFAECHPFISPENFYKGCIFDSCYFNKTEVLCTSLQTYAAACAQAGVCIYWRNHTKTEKWSNDCPSSQIYMPCGPADHPYEPSMNVTTEGCFCPEGMILFSKMSKKCVKTCGCLDPEGNPREFNERFELTCQNCTCEESTKTVTCKPKECPEPNITKCSGDEFVLVNQTDPSDPCCYTPVCQCKPGNCTDIVVTCSIGEKSVFSVPPGKCCPEVECVPKKVCVHNGTEYQPGSSVPGSVCQDCTCVAEQNSTAVKIICEDKQCKKSCDMGFKYVRNDSHECCGKCVQTHCVVSVNGNNQLLTVKIWSPPRNKCDEYTCVKNGEILTTSISHTVCSVFNQSNCEPGTIQTTANGCCKICVEKEKACKLMPMKTNITYNKCQSVQEVDMPYCEGSCNTYTRYSEAAAEMKFSNRTVDLLCLNGDRVPYTYVHVEQCGCTHTDCTTAAGHVRKKRSFTLL</sequence>
<dbReference type="InterPro" id="IPR050780">
    <property type="entry name" value="Mucin_vWF_Thrombospondin_sf"/>
</dbReference>
<keyword evidence="9" id="KW-1185">Reference proteome</keyword>
<evidence type="ECO:0000259" key="6">
    <source>
        <dbReference type="PROSITE" id="PS50184"/>
    </source>
</evidence>
<dbReference type="InterPro" id="IPR001007">
    <property type="entry name" value="VWF_dom"/>
</dbReference>
<dbReference type="Pfam" id="PF00094">
    <property type="entry name" value="VWD"/>
    <property type="match status" value="1"/>
</dbReference>
<dbReference type="SMART" id="SM00832">
    <property type="entry name" value="C8"/>
    <property type="match status" value="1"/>
</dbReference>
<dbReference type="InterPro" id="IPR036084">
    <property type="entry name" value="Ser_inhib-like_sf"/>
</dbReference>
<dbReference type="SUPFAM" id="SSF57567">
    <property type="entry name" value="Serine protease inhibitors"/>
    <property type="match status" value="1"/>
</dbReference>
<dbReference type="STRING" id="61819.ENSACIP00000011414"/>
<dbReference type="Pfam" id="PF08742">
    <property type="entry name" value="C8"/>
    <property type="match status" value="1"/>
</dbReference>
<evidence type="ECO:0000256" key="2">
    <source>
        <dbReference type="ARBA" id="ARBA00023157"/>
    </source>
</evidence>
<keyword evidence="1" id="KW-0677">Repeat</keyword>
<protein>
    <submittedName>
        <fullName evidence="8">Zmp:0000001332</fullName>
    </submittedName>
</protein>
<dbReference type="InterPro" id="IPR014853">
    <property type="entry name" value="VWF/SSPO/ZAN-like_Cys-rich_dom"/>
</dbReference>
<dbReference type="InterPro" id="IPR006207">
    <property type="entry name" value="Cys_knot_C"/>
</dbReference>
<dbReference type="PROSITE" id="PS51233">
    <property type="entry name" value="VWFD"/>
    <property type="match status" value="1"/>
</dbReference>
<dbReference type="Ensembl" id="ENSACIT00000011737.1">
    <property type="protein sequence ID" value="ENSACIP00000011414.1"/>
    <property type="gene ID" value="ENSACIG00000008883.1"/>
</dbReference>
<dbReference type="AlphaFoldDB" id="A0A3Q0RGL3"/>
<feature type="domain" description="VWFC" evidence="6">
    <location>
        <begin position="458"/>
        <end position="524"/>
    </location>
</feature>
<dbReference type="PROSITE" id="PS01208">
    <property type="entry name" value="VWFC_1"/>
    <property type="match status" value="1"/>
</dbReference>
<organism evidence="8 9">
    <name type="scientific">Amphilophus citrinellus</name>
    <name type="common">Midas cichlid</name>
    <name type="synonym">Cichlasoma citrinellum</name>
    <dbReference type="NCBI Taxonomy" id="61819"/>
    <lineage>
        <taxon>Eukaryota</taxon>
        <taxon>Metazoa</taxon>
        <taxon>Chordata</taxon>
        <taxon>Craniata</taxon>
        <taxon>Vertebrata</taxon>
        <taxon>Euteleostomi</taxon>
        <taxon>Actinopterygii</taxon>
        <taxon>Neopterygii</taxon>
        <taxon>Teleostei</taxon>
        <taxon>Neoteleostei</taxon>
        <taxon>Acanthomorphata</taxon>
        <taxon>Ovalentaria</taxon>
        <taxon>Cichlomorphae</taxon>
        <taxon>Cichliformes</taxon>
        <taxon>Cichlidae</taxon>
        <taxon>New World cichlids</taxon>
        <taxon>Cichlasomatinae</taxon>
        <taxon>Heroini</taxon>
        <taxon>Amphilophus</taxon>
    </lineage>
</organism>
<keyword evidence="3" id="KW-0325">Glycoprotein</keyword>
<evidence type="ECO:0000256" key="3">
    <source>
        <dbReference type="ARBA" id="ARBA00023180"/>
    </source>
</evidence>
<comment type="caution">
    <text evidence="4">Lacks conserved residue(s) required for the propagation of feature annotation.</text>
</comment>
<dbReference type="OMA" id="PVCQCKP"/>
<feature type="domain" description="CTCK" evidence="5">
    <location>
        <begin position="596"/>
        <end position="680"/>
    </location>
</feature>